<keyword evidence="7" id="KW-1133">Transmembrane helix</keyword>
<keyword evidence="5" id="KW-0408">Iron</keyword>
<evidence type="ECO:0000256" key="7">
    <source>
        <dbReference type="SAM" id="Phobius"/>
    </source>
</evidence>
<dbReference type="InterPro" id="IPR017896">
    <property type="entry name" value="4Fe4S_Fe-S-bd"/>
</dbReference>
<accession>A0ABP3UI72</accession>
<evidence type="ECO:0000256" key="1">
    <source>
        <dbReference type="ARBA" id="ARBA00022448"/>
    </source>
</evidence>
<dbReference type="EMBL" id="BAAACG010000006">
    <property type="protein sequence ID" value="GAA0735158.1"/>
    <property type="molecule type" value="Genomic_DNA"/>
</dbReference>
<dbReference type="Proteomes" id="UP001501510">
    <property type="component" value="Unassembled WGS sequence"/>
</dbReference>
<reference evidence="10" key="1">
    <citation type="journal article" date="2019" name="Int. J. Syst. Evol. Microbiol.">
        <title>The Global Catalogue of Microorganisms (GCM) 10K type strain sequencing project: providing services to taxonomists for standard genome sequencing and annotation.</title>
        <authorList>
            <consortium name="The Broad Institute Genomics Platform"/>
            <consortium name="The Broad Institute Genome Sequencing Center for Infectious Disease"/>
            <person name="Wu L."/>
            <person name="Ma J."/>
        </authorList>
    </citation>
    <scope>NUCLEOTIDE SEQUENCE [LARGE SCALE GENOMIC DNA]</scope>
    <source>
        <strain evidence="10">JCM 1407</strain>
    </source>
</reference>
<evidence type="ECO:0000313" key="10">
    <source>
        <dbReference type="Proteomes" id="UP001501510"/>
    </source>
</evidence>
<name>A0ABP3UI72_9CLOT</name>
<keyword evidence="4" id="KW-0249">Electron transport</keyword>
<keyword evidence="7" id="KW-0472">Membrane</keyword>
<dbReference type="PROSITE" id="PS00198">
    <property type="entry name" value="4FE4S_FER_1"/>
    <property type="match status" value="1"/>
</dbReference>
<proteinExistence type="predicted"/>
<dbReference type="PROSITE" id="PS51379">
    <property type="entry name" value="4FE4S_FER_2"/>
    <property type="match status" value="2"/>
</dbReference>
<keyword evidence="3" id="KW-0479">Metal-binding</keyword>
<keyword evidence="1" id="KW-0813">Transport</keyword>
<feature type="transmembrane region" description="Helical" evidence="7">
    <location>
        <begin position="176"/>
        <end position="198"/>
    </location>
</feature>
<evidence type="ECO:0000256" key="3">
    <source>
        <dbReference type="ARBA" id="ARBA00022723"/>
    </source>
</evidence>
<evidence type="ECO:0000313" key="9">
    <source>
        <dbReference type="EMBL" id="GAA0735158.1"/>
    </source>
</evidence>
<organism evidence="9 10">
    <name type="scientific">Clostridium oceanicum</name>
    <dbReference type="NCBI Taxonomy" id="1543"/>
    <lineage>
        <taxon>Bacteria</taxon>
        <taxon>Bacillati</taxon>
        <taxon>Bacillota</taxon>
        <taxon>Clostridia</taxon>
        <taxon>Eubacteriales</taxon>
        <taxon>Clostridiaceae</taxon>
        <taxon>Clostridium</taxon>
    </lineage>
</organism>
<keyword evidence="2" id="KW-0004">4Fe-4S</keyword>
<feature type="domain" description="4Fe-4S ferredoxin-type" evidence="8">
    <location>
        <begin position="222"/>
        <end position="241"/>
    </location>
</feature>
<gene>
    <name evidence="9" type="ORF">GCM10008906_08460</name>
</gene>
<dbReference type="PANTHER" id="PTHR30176:SF3">
    <property type="entry name" value="FERREDOXIN-TYPE PROTEIN NAPH"/>
    <property type="match status" value="1"/>
</dbReference>
<dbReference type="Gene3D" id="3.30.70.20">
    <property type="match status" value="2"/>
</dbReference>
<evidence type="ECO:0000256" key="5">
    <source>
        <dbReference type="ARBA" id="ARBA00023004"/>
    </source>
</evidence>
<evidence type="ECO:0000259" key="8">
    <source>
        <dbReference type="PROSITE" id="PS51379"/>
    </source>
</evidence>
<comment type="caution">
    <text evidence="9">The sequence shown here is derived from an EMBL/GenBank/DDBJ whole genome shotgun (WGS) entry which is preliminary data.</text>
</comment>
<feature type="transmembrane region" description="Helical" evidence="7">
    <location>
        <begin position="119"/>
        <end position="139"/>
    </location>
</feature>
<evidence type="ECO:0000256" key="2">
    <source>
        <dbReference type="ARBA" id="ARBA00022485"/>
    </source>
</evidence>
<protein>
    <submittedName>
        <fullName evidence="9">4Fe-4S binding protein</fullName>
    </submittedName>
</protein>
<dbReference type="SUPFAM" id="SSF54862">
    <property type="entry name" value="4Fe-4S ferredoxins"/>
    <property type="match status" value="1"/>
</dbReference>
<dbReference type="PANTHER" id="PTHR30176">
    <property type="entry name" value="FERREDOXIN-TYPE PROTEIN NAPH"/>
    <property type="match status" value="1"/>
</dbReference>
<feature type="domain" description="4Fe-4S ferredoxin-type" evidence="8">
    <location>
        <begin position="245"/>
        <end position="276"/>
    </location>
</feature>
<dbReference type="RefSeq" id="WP_343759199.1">
    <property type="nucleotide sequence ID" value="NZ_BAAACG010000006.1"/>
</dbReference>
<dbReference type="InterPro" id="IPR017900">
    <property type="entry name" value="4Fe4S_Fe_S_CS"/>
</dbReference>
<keyword evidence="7" id="KW-0812">Transmembrane</keyword>
<dbReference type="Pfam" id="PF00037">
    <property type="entry name" value="Fer4"/>
    <property type="match status" value="1"/>
</dbReference>
<dbReference type="Pfam" id="PF12801">
    <property type="entry name" value="Fer4_5"/>
    <property type="match status" value="3"/>
</dbReference>
<sequence>MGNFKRRIVQFATALVTNINLKGFTKGTIYRGNSKKICVPGLNCYSCPGAIGSCPIGSLQSVLGAARFHISYYILGFLIFIGVLFGRLVCGWMCPFGLIEDLLYKIPSPKFKIHKRLRFLKYLKYVILLVFVIIIPMFFTNSFNMGEPAFCKYICPSGTVLGGIPLTLIDKSLRPALGFLFQWKVSVLVFISVLSIIVYRPFCRFICPLGAIYSLFNPISIFSFKVDKNKCTSCRACSNKCKLDIEIYKKPNSLECIRCGECIKSCPTKAIKPSFSIKNSSKSSSENLKQKLM</sequence>
<feature type="transmembrane region" description="Helical" evidence="7">
    <location>
        <begin position="70"/>
        <end position="98"/>
    </location>
</feature>
<feature type="transmembrane region" description="Helical" evidence="7">
    <location>
        <begin position="205"/>
        <end position="224"/>
    </location>
</feature>
<evidence type="ECO:0000256" key="4">
    <source>
        <dbReference type="ARBA" id="ARBA00022982"/>
    </source>
</evidence>
<keyword evidence="6" id="KW-0411">Iron-sulfur</keyword>
<dbReference type="InterPro" id="IPR051684">
    <property type="entry name" value="Electron_Trans/Redox"/>
</dbReference>
<keyword evidence="10" id="KW-1185">Reference proteome</keyword>
<evidence type="ECO:0000256" key="6">
    <source>
        <dbReference type="ARBA" id="ARBA00023014"/>
    </source>
</evidence>